<sequence>MVVKCSKCHKITVAFSQEGRQGLQKDVSSVGSSTKSANQNKPSQ</sequence>
<dbReference type="AlphaFoldDB" id="A0A8J6APP6"/>
<organism evidence="2 3">
    <name type="scientific">Galemys pyrenaicus</name>
    <name type="common">Iberian desman</name>
    <name type="synonym">Pyrenean desman</name>
    <dbReference type="NCBI Taxonomy" id="202257"/>
    <lineage>
        <taxon>Eukaryota</taxon>
        <taxon>Metazoa</taxon>
        <taxon>Chordata</taxon>
        <taxon>Craniata</taxon>
        <taxon>Vertebrata</taxon>
        <taxon>Euteleostomi</taxon>
        <taxon>Mammalia</taxon>
        <taxon>Eutheria</taxon>
        <taxon>Laurasiatheria</taxon>
        <taxon>Eulipotyphla</taxon>
        <taxon>Talpidae</taxon>
        <taxon>Galemys</taxon>
    </lineage>
</organism>
<name>A0A8J6APP6_GALPY</name>
<reference evidence="2" key="1">
    <citation type="journal article" date="2021" name="Evol. Appl.">
        <title>The genome of the Pyrenean desman and the effects of bottlenecks and inbreeding on the genomic landscape of an endangered species.</title>
        <authorList>
            <person name="Escoda L."/>
            <person name="Castresana J."/>
        </authorList>
    </citation>
    <scope>NUCLEOTIDE SEQUENCE</scope>
    <source>
        <strain evidence="2">IBE-C5619</strain>
    </source>
</reference>
<keyword evidence="3" id="KW-1185">Reference proteome</keyword>
<gene>
    <name evidence="2" type="ORF">J0S82_006545</name>
</gene>
<proteinExistence type="predicted"/>
<dbReference type="Proteomes" id="UP000700334">
    <property type="component" value="Unassembled WGS sequence"/>
</dbReference>
<accession>A0A8J6APP6</accession>
<evidence type="ECO:0000313" key="2">
    <source>
        <dbReference type="EMBL" id="KAG8524683.1"/>
    </source>
</evidence>
<feature type="compositionally biased region" description="Polar residues" evidence="1">
    <location>
        <begin position="26"/>
        <end position="44"/>
    </location>
</feature>
<evidence type="ECO:0000313" key="3">
    <source>
        <dbReference type="Proteomes" id="UP000700334"/>
    </source>
</evidence>
<evidence type="ECO:0000256" key="1">
    <source>
        <dbReference type="SAM" id="MobiDB-lite"/>
    </source>
</evidence>
<feature type="region of interest" description="Disordered" evidence="1">
    <location>
        <begin position="20"/>
        <end position="44"/>
    </location>
</feature>
<protein>
    <submittedName>
        <fullName evidence="2">Uncharacterized protein</fullName>
    </submittedName>
</protein>
<dbReference type="EMBL" id="JAGFMF010011381">
    <property type="protein sequence ID" value="KAG8524683.1"/>
    <property type="molecule type" value="Genomic_DNA"/>
</dbReference>
<comment type="caution">
    <text evidence="2">The sequence shown here is derived from an EMBL/GenBank/DDBJ whole genome shotgun (WGS) entry which is preliminary data.</text>
</comment>